<dbReference type="EMBL" id="JABFTP020000185">
    <property type="protein sequence ID" value="KAL3287546.1"/>
    <property type="molecule type" value="Genomic_DNA"/>
</dbReference>
<keyword evidence="2" id="KW-1185">Reference proteome</keyword>
<proteinExistence type="predicted"/>
<dbReference type="AlphaFoldDB" id="A0ABD2P9Z9"/>
<organism evidence="1 2">
    <name type="scientific">Cryptolaemus montrouzieri</name>
    <dbReference type="NCBI Taxonomy" id="559131"/>
    <lineage>
        <taxon>Eukaryota</taxon>
        <taxon>Metazoa</taxon>
        <taxon>Ecdysozoa</taxon>
        <taxon>Arthropoda</taxon>
        <taxon>Hexapoda</taxon>
        <taxon>Insecta</taxon>
        <taxon>Pterygota</taxon>
        <taxon>Neoptera</taxon>
        <taxon>Endopterygota</taxon>
        <taxon>Coleoptera</taxon>
        <taxon>Polyphaga</taxon>
        <taxon>Cucujiformia</taxon>
        <taxon>Coccinelloidea</taxon>
        <taxon>Coccinellidae</taxon>
        <taxon>Scymninae</taxon>
        <taxon>Scymnini</taxon>
        <taxon>Cryptolaemus</taxon>
    </lineage>
</organism>
<dbReference type="InterPro" id="IPR036188">
    <property type="entry name" value="FAD/NAD-bd_sf"/>
</dbReference>
<evidence type="ECO:0000313" key="2">
    <source>
        <dbReference type="Proteomes" id="UP001516400"/>
    </source>
</evidence>
<dbReference type="Proteomes" id="UP001516400">
    <property type="component" value="Unassembled WGS sequence"/>
</dbReference>
<name>A0ABD2P9Z9_9CUCU</name>
<comment type="caution">
    <text evidence="1">The sequence shown here is derived from an EMBL/GenBank/DDBJ whole genome shotgun (WGS) entry which is preliminary data.</text>
</comment>
<dbReference type="SUPFAM" id="SSF51905">
    <property type="entry name" value="FAD/NAD(P)-binding domain"/>
    <property type="match status" value="2"/>
</dbReference>
<evidence type="ECO:0000313" key="1">
    <source>
        <dbReference type="EMBL" id="KAL3287546.1"/>
    </source>
</evidence>
<evidence type="ECO:0008006" key="3">
    <source>
        <dbReference type="Google" id="ProtNLM"/>
    </source>
</evidence>
<dbReference type="InterPro" id="IPR029731">
    <property type="entry name" value="OSGIN1/2"/>
</dbReference>
<dbReference type="PANTHER" id="PTHR15192">
    <property type="entry name" value="PROTEIN CBG05349"/>
    <property type="match status" value="1"/>
</dbReference>
<accession>A0ABD2P9Z9</accession>
<reference evidence="1 2" key="1">
    <citation type="journal article" date="2021" name="BMC Biol.">
        <title>Horizontally acquired antibacterial genes associated with adaptive radiation of ladybird beetles.</title>
        <authorList>
            <person name="Li H.S."/>
            <person name="Tang X.F."/>
            <person name="Huang Y.H."/>
            <person name="Xu Z.Y."/>
            <person name="Chen M.L."/>
            <person name="Du X.Y."/>
            <person name="Qiu B.Y."/>
            <person name="Chen P.T."/>
            <person name="Zhang W."/>
            <person name="Slipinski A."/>
            <person name="Escalona H.E."/>
            <person name="Waterhouse R.M."/>
            <person name="Zwick A."/>
            <person name="Pang H."/>
        </authorList>
    </citation>
    <scope>NUCLEOTIDE SEQUENCE [LARGE SCALE GENOMIC DNA]</scope>
    <source>
        <strain evidence="1">SYSU2018</strain>
    </source>
</reference>
<sequence>MVYTIEFSDTDRGLKMKSEYQQETVHKEVVIIGNGPSGIALSYMLSGNLPYLTSTSHPDEMLATRLSTVGADGCLIDADLEFLASGLEGRSTNPVSLLLDALSHPCADVGMEEEPLVEFRKNGKEIDHVVLGKGLPGGSWHNMDPQILTLSLGSWMSLPGLPFNSKSSGEKRVYASSVAKYYVQYVEQMNLGKYFRNGVIVTNVQPMAEIYANGFLEHAKEDMNWVRKIEENDSINLCGNLDSKNKFKKCIISNAINYLWNRRNKKSNKCCKRPRDEQIIHEQSPDRKIREVEANCIEDESGQSETEYTDSHILCDSSNNSDFSVYCVRKLRSHDSTPVPSFFKISSCRYSEKVNWMVEAQDLDTGDITTYTCKYLVLANGCSDVPNKLNLSTGIEPDWLLYDLRTLVWCLDEKISEDPLHRMDPVLVVGAGLSAADAVIEVRGRNIPVLHAFRNKSGDLNRLLPEKMYPEYHKVHQMMRNQSSNYPLYTSYPEYTLTRLNEKKHTVVLSPKDGPPVELKVSYVIVLIGSRPDLTFLPSDADIAVKHNLPIDGKTNAVNIDKMTHKVKGYDNLYAVGTLAGDNFVRFISGGALAVVAELYKINEVNET</sequence>
<dbReference type="PANTHER" id="PTHR15192:SF8">
    <property type="entry name" value="FAD_NAD(P)-BINDING DOMAIN-CONTAINING PROTEIN"/>
    <property type="match status" value="1"/>
</dbReference>
<gene>
    <name evidence="1" type="ORF">HHI36_002014</name>
</gene>
<dbReference type="Gene3D" id="3.50.50.60">
    <property type="entry name" value="FAD/NAD(P)-binding domain"/>
    <property type="match status" value="1"/>
</dbReference>
<protein>
    <recommendedName>
        <fullName evidence="3">Oxidative stress-induced growth inhibitor 2</fullName>
    </recommendedName>
</protein>